<evidence type="ECO:0000313" key="1">
    <source>
        <dbReference type="EMBL" id="WLR43663.1"/>
    </source>
</evidence>
<gene>
    <name evidence="1" type="ORF">LC087_05830</name>
</gene>
<organism evidence="1 2">
    <name type="scientific">Bacillus carboniphilus</name>
    <dbReference type="NCBI Taxonomy" id="86663"/>
    <lineage>
        <taxon>Bacteria</taxon>
        <taxon>Bacillati</taxon>
        <taxon>Bacillota</taxon>
        <taxon>Bacilli</taxon>
        <taxon>Bacillales</taxon>
        <taxon>Bacillaceae</taxon>
        <taxon>Bacillus</taxon>
    </lineage>
</organism>
<keyword evidence="1" id="KW-0413">Isomerase</keyword>
<dbReference type="RefSeq" id="WP_226538471.1">
    <property type="nucleotide sequence ID" value="NZ_CP129013.1"/>
</dbReference>
<dbReference type="EMBL" id="CP129013">
    <property type="protein sequence ID" value="WLR43663.1"/>
    <property type="molecule type" value="Genomic_DNA"/>
</dbReference>
<dbReference type="Proteomes" id="UP001197974">
    <property type="component" value="Chromosome"/>
</dbReference>
<proteinExistence type="predicted"/>
<reference evidence="1 2" key="1">
    <citation type="submission" date="2023-06" db="EMBL/GenBank/DDBJ databases">
        <title>Five Gram-positive bacteria isolated from mangrove sediments in Shenzhen, Guangdong, China.</title>
        <authorList>
            <person name="Yu S."/>
            <person name="Zheng W."/>
            <person name="Huang Y."/>
        </authorList>
    </citation>
    <scope>NUCLEOTIDE SEQUENCE [LARGE SCALE GENOMIC DNA]</scope>
    <source>
        <strain evidence="1 2">SaN35-3</strain>
    </source>
</reference>
<evidence type="ECO:0000313" key="2">
    <source>
        <dbReference type="Proteomes" id="UP001197974"/>
    </source>
</evidence>
<keyword evidence="2" id="KW-1185">Reference proteome</keyword>
<name>A0ABY9JYR5_9BACI</name>
<accession>A0ABY9JYR5</accession>
<sequence length="151" mass="17105">MSDIIQIKGSVQFEITLDPSTWIFDDRKVDLSTCFQDQNNLDEIQFETELYRPPTAKSEQKFQKEKILTGSFAIPLAPFLKNSEPKSSATFVSFQTNDEKITIPIHDAEKILLAFSKDGKPLKDDGPVHVYYKDGSNQHSPIKRVDGIIIS</sequence>
<protein>
    <submittedName>
        <fullName evidence="1">Peptidyl-prolyl cis-trans isomerase</fullName>
    </submittedName>
</protein>
<dbReference type="GO" id="GO:0016853">
    <property type="term" value="F:isomerase activity"/>
    <property type="evidence" value="ECO:0007669"/>
    <property type="project" value="UniProtKB-KW"/>
</dbReference>